<name>A0ACC0YJ30_9ROSI</name>
<keyword evidence="2" id="KW-1185">Reference proteome</keyword>
<dbReference type="EMBL" id="CM047742">
    <property type="protein sequence ID" value="KAJ0035964.1"/>
    <property type="molecule type" value="Genomic_DNA"/>
</dbReference>
<dbReference type="Proteomes" id="UP001163603">
    <property type="component" value="Chromosome 7"/>
</dbReference>
<evidence type="ECO:0000313" key="1">
    <source>
        <dbReference type="EMBL" id="KAJ0035964.1"/>
    </source>
</evidence>
<protein>
    <submittedName>
        <fullName evidence="1">Uncharacterized protein</fullName>
    </submittedName>
</protein>
<gene>
    <name evidence="1" type="ORF">Pint_26316</name>
</gene>
<organism evidence="1 2">
    <name type="scientific">Pistacia integerrima</name>
    <dbReference type="NCBI Taxonomy" id="434235"/>
    <lineage>
        <taxon>Eukaryota</taxon>
        <taxon>Viridiplantae</taxon>
        <taxon>Streptophyta</taxon>
        <taxon>Embryophyta</taxon>
        <taxon>Tracheophyta</taxon>
        <taxon>Spermatophyta</taxon>
        <taxon>Magnoliopsida</taxon>
        <taxon>eudicotyledons</taxon>
        <taxon>Gunneridae</taxon>
        <taxon>Pentapetalae</taxon>
        <taxon>rosids</taxon>
        <taxon>malvids</taxon>
        <taxon>Sapindales</taxon>
        <taxon>Anacardiaceae</taxon>
        <taxon>Pistacia</taxon>
    </lineage>
</organism>
<proteinExistence type="predicted"/>
<reference evidence="2" key="1">
    <citation type="journal article" date="2023" name="G3 (Bethesda)">
        <title>Genome assembly and association tests identify interacting loci associated with vigor, precocity, and sex in interspecific pistachio rootstocks.</title>
        <authorList>
            <person name="Palmer W."/>
            <person name="Jacygrad E."/>
            <person name="Sagayaradj S."/>
            <person name="Cavanaugh K."/>
            <person name="Han R."/>
            <person name="Bertier L."/>
            <person name="Beede B."/>
            <person name="Kafkas S."/>
            <person name="Golino D."/>
            <person name="Preece J."/>
            <person name="Michelmore R."/>
        </authorList>
    </citation>
    <scope>NUCLEOTIDE SEQUENCE [LARGE SCALE GENOMIC DNA]</scope>
</reference>
<sequence length="389" mass="44756">MVENKSLQLLLVATPVLNLVSDNNNNLSRVATVFVFYCLPWIQEKKRKKEITLAAMAILMLKRMKRSGADQLSKLPHLCRQVKIEEGNQERKEIAKFERLIPRLRLEYISRATNNFCEDTVGGVGQIGTVYKANISIGLSVAVKKFHDSRYLEEQFMLELKPLVRLRRSDKIVQVLGFCVESNERLLAYEYMSNGNLYDWLHPAEGEPVHNMEWPLRVKIATGVAKGLSWLHHKFGIVHLDMSSKAILLDQNFEPKLSNFTQSMHLNPNDFGDSTKRFCANREFWQFVFFQEDVHNFGLVLLELVTGKEPSEIDQMTHLSEGSSSYPGYDFDKSLIGQGFDSEILQLLKLACQCVQPFPDQRPRMLEVYKTLRAMVREDEVDHEITEPG</sequence>
<accession>A0ACC0YJ30</accession>
<comment type="caution">
    <text evidence="1">The sequence shown here is derived from an EMBL/GenBank/DDBJ whole genome shotgun (WGS) entry which is preliminary data.</text>
</comment>
<evidence type="ECO:0000313" key="2">
    <source>
        <dbReference type="Proteomes" id="UP001163603"/>
    </source>
</evidence>